<dbReference type="AlphaFoldDB" id="A0AAV4ZRX0"/>
<reference evidence="1" key="2">
    <citation type="submission" date="2021-08" db="EMBL/GenBank/DDBJ databases">
        <authorList>
            <person name="Tani A."/>
            <person name="Ola A."/>
            <person name="Ogura Y."/>
            <person name="Katsura K."/>
            <person name="Hayashi T."/>
        </authorList>
    </citation>
    <scope>NUCLEOTIDE SEQUENCE</scope>
    <source>
        <strain evidence="1">DSM 16372</strain>
    </source>
</reference>
<protein>
    <submittedName>
        <fullName evidence="1">Uncharacterized protein</fullName>
    </submittedName>
</protein>
<proteinExistence type="predicted"/>
<sequence>MAGVDDEGNHRRLSSTARRLLTLLTLLEAGGMLTEDFPKSVETFKEILEGPPGRLRALLDQLETVGDEEEE</sequence>
<comment type="caution">
    <text evidence="1">The sequence shown here is derived from an EMBL/GenBank/DDBJ whole genome shotgun (WGS) entry which is preliminary data.</text>
</comment>
<dbReference type="RefSeq" id="WP_238231217.1">
    <property type="nucleotide sequence ID" value="NZ_BPQO01000023.1"/>
</dbReference>
<dbReference type="EMBL" id="BPQO01000023">
    <property type="protein sequence ID" value="GJD91013.1"/>
    <property type="molecule type" value="Genomic_DNA"/>
</dbReference>
<reference evidence="1" key="1">
    <citation type="journal article" date="2016" name="Front. Microbiol.">
        <title>Genome Sequence of the Piezophilic, Mesophilic Sulfate-Reducing Bacterium Desulfovibrio indicus J2T.</title>
        <authorList>
            <person name="Cao J."/>
            <person name="Maignien L."/>
            <person name="Shao Z."/>
            <person name="Alain K."/>
            <person name="Jebbar M."/>
        </authorList>
    </citation>
    <scope>NUCLEOTIDE SEQUENCE</scope>
    <source>
        <strain evidence="1">DSM 16372</strain>
    </source>
</reference>
<keyword evidence="2" id="KW-1185">Reference proteome</keyword>
<gene>
    <name evidence="1" type="ORF">BHAOGJBA_4557</name>
</gene>
<organism evidence="1 2">
    <name type="scientific">Methylobacterium hispanicum</name>
    <dbReference type="NCBI Taxonomy" id="270350"/>
    <lineage>
        <taxon>Bacteria</taxon>
        <taxon>Pseudomonadati</taxon>
        <taxon>Pseudomonadota</taxon>
        <taxon>Alphaproteobacteria</taxon>
        <taxon>Hyphomicrobiales</taxon>
        <taxon>Methylobacteriaceae</taxon>
        <taxon>Methylobacterium</taxon>
    </lineage>
</organism>
<name>A0AAV4ZRX0_9HYPH</name>
<accession>A0AAV4ZRX0</accession>
<evidence type="ECO:0000313" key="1">
    <source>
        <dbReference type="EMBL" id="GJD91013.1"/>
    </source>
</evidence>
<dbReference type="Proteomes" id="UP001055247">
    <property type="component" value="Unassembled WGS sequence"/>
</dbReference>
<evidence type="ECO:0000313" key="2">
    <source>
        <dbReference type="Proteomes" id="UP001055247"/>
    </source>
</evidence>